<evidence type="ECO:0000313" key="4">
    <source>
        <dbReference type="EMBL" id="PDO09497.1"/>
    </source>
</evidence>
<organism evidence="4 5">
    <name type="scientific">Candidatus Reconcilbacillus cellulovorans</name>
    <dbReference type="NCBI Taxonomy" id="1906605"/>
    <lineage>
        <taxon>Bacteria</taxon>
        <taxon>Bacillati</taxon>
        <taxon>Bacillota</taxon>
        <taxon>Bacilli</taxon>
        <taxon>Bacillales</taxon>
        <taxon>Paenibacillaceae</taxon>
        <taxon>Candidatus Reconcilbacillus</taxon>
    </lineage>
</organism>
<dbReference type="Gene3D" id="3.40.50.2000">
    <property type="entry name" value="Glycogen Phosphorylase B"/>
    <property type="match status" value="1"/>
</dbReference>
<evidence type="ECO:0000259" key="2">
    <source>
        <dbReference type="Pfam" id="PF21374"/>
    </source>
</evidence>
<comment type="caution">
    <text evidence="4">The sequence shown here is derived from an EMBL/GenBank/DDBJ whole genome shotgun (WGS) entry which is preliminary data.</text>
</comment>
<feature type="domain" description="WsaF N-terminal" evidence="2">
    <location>
        <begin position="180"/>
        <end position="235"/>
    </location>
</feature>
<dbReference type="CDD" id="cd03801">
    <property type="entry name" value="GT4_PimA-like"/>
    <property type="match status" value="1"/>
</dbReference>
<evidence type="ECO:0000256" key="1">
    <source>
        <dbReference type="SAM" id="MobiDB-lite"/>
    </source>
</evidence>
<evidence type="ECO:0000259" key="3">
    <source>
        <dbReference type="Pfam" id="PF22772"/>
    </source>
</evidence>
<dbReference type="SUPFAM" id="SSF53756">
    <property type="entry name" value="UDP-Glycosyltransferase/glycogen phosphorylase"/>
    <property type="match status" value="1"/>
</dbReference>
<feature type="region of interest" description="Disordered" evidence="1">
    <location>
        <begin position="1"/>
        <end position="23"/>
    </location>
</feature>
<protein>
    <recommendedName>
        <fullName evidence="6">Glycosyl transferase family 1 domain-containing protein</fullName>
    </recommendedName>
</protein>
<evidence type="ECO:0000313" key="5">
    <source>
        <dbReference type="Proteomes" id="UP000243688"/>
    </source>
</evidence>
<dbReference type="Pfam" id="PF22772">
    <property type="entry name" value="WsaF_C"/>
    <property type="match status" value="1"/>
</dbReference>
<proteinExistence type="predicted"/>
<dbReference type="AlphaFoldDB" id="A0A2A6DYD1"/>
<dbReference type="InterPro" id="IPR048510">
    <property type="entry name" value="WsaF_N"/>
</dbReference>
<accession>A0A2A6DYD1</accession>
<name>A0A2A6DYD1_9BACL</name>
<dbReference type="Proteomes" id="UP000243688">
    <property type="component" value="Unassembled WGS sequence"/>
</dbReference>
<dbReference type="GO" id="GO:0030247">
    <property type="term" value="F:polysaccharide binding"/>
    <property type="evidence" value="ECO:0007669"/>
    <property type="project" value="InterPro"/>
</dbReference>
<sequence>MAKPTRTRKAVRQRRARPATTKTRVKKTLAKPKIPRRNAVRRMFHLRRVQAPDSGGEVVRTIVRDVDRYAADALYFARHFDFTGRDLEENFATLRAGAGFRGPVRTALWFVPHFLYPYYGGIHTILRFADYLARRHGVRNTFAVQGVYDVRENARMAAEAFPALADSRFVPLPEDRLVDSLEPHDVGICTAWQTAYPLLKDNRVRRKLYFMQDFEPLFYPAGSVYGLAEETYRFGFDGICNTPPLQALYERYSGRAVAFRPSVDRDVFYPPAGERHLGTNVRLFFYGRPFGIRNGFETAAEALKIVKRRFGGAIEIVSAGGDWNPADYGLEGVVTNLGRLPYRRTADLFRTCHIGLTLMMTPHTSYLPLELMACGCVVVTNGSPWKEWLLKDGSNCLFAQPVPSRIAETVARAVENPDLRRELSRRALEDAAAWPDWDAEFDRVMGELFGK</sequence>
<evidence type="ECO:0008006" key="6">
    <source>
        <dbReference type="Google" id="ProtNLM"/>
    </source>
</evidence>
<gene>
    <name evidence="4" type="ORF">BLM47_12320</name>
</gene>
<feature type="domain" description="WsaF C-terminal" evidence="3">
    <location>
        <begin position="282"/>
        <end position="410"/>
    </location>
</feature>
<dbReference type="Pfam" id="PF21374">
    <property type="entry name" value="WsaF_N"/>
    <property type="match status" value="1"/>
</dbReference>
<reference evidence="4 5" key="1">
    <citation type="submission" date="2016-12" db="EMBL/GenBank/DDBJ databases">
        <title>Candidatus Reconcilibacillus cellulovorans genome.</title>
        <authorList>
            <person name="Kolinko S."/>
            <person name="Wu Y.-W."/>
            <person name="Tachea F."/>
            <person name="Denzel E."/>
            <person name="Hiras J."/>
            <person name="Baecker N."/>
            <person name="Chan L.J."/>
            <person name="Eichorst S.A."/>
            <person name="Frey D."/>
            <person name="Adams P.D."/>
            <person name="Pray T."/>
            <person name="Tanjore D."/>
            <person name="Petzold C.J."/>
            <person name="Gladden J.M."/>
            <person name="Simmons B.A."/>
            <person name="Singer S.W."/>
        </authorList>
    </citation>
    <scope>NUCLEOTIDE SEQUENCE [LARGE SCALE GENOMIC DNA]</scope>
    <source>
        <strain evidence="4">JTherm</strain>
    </source>
</reference>
<dbReference type="InterPro" id="IPR055050">
    <property type="entry name" value="WsaF_C"/>
</dbReference>
<dbReference type="Gene3D" id="3.40.50.11090">
    <property type="match status" value="1"/>
</dbReference>
<dbReference type="EMBL" id="MOXJ01000037">
    <property type="protein sequence ID" value="PDO09497.1"/>
    <property type="molecule type" value="Genomic_DNA"/>
</dbReference>